<evidence type="ECO:0000256" key="4">
    <source>
        <dbReference type="ARBA" id="ARBA00023049"/>
    </source>
</evidence>
<dbReference type="Gene3D" id="3.40.1620.60">
    <property type="match status" value="1"/>
</dbReference>
<feature type="active site" evidence="5">
    <location>
        <position position="151"/>
    </location>
</feature>
<dbReference type="GO" id="GO:0004222">
    <property type="term" value="F:metalloendopeptidase activity"/>
    <property type="evidence" value="ECO:0007669"/>
    <property type="project" value="InterPro"/>
</dbReference>
<dbReference type="EMBL" id="GBBM01005353">
    <property type="protein sequence ID" value="JAC30065.1"/>
    <property type="molecule type" value="mRNA"/>
</dbReference>
<feature type="binding site" evidence="5">
    <location>
        <position position="150"/>
    </location>
    <ligand>
        <name>Zn(2+)</name>
        <dbReference type="ChEBI" id="CHEBI:29105"/>
        <note>catalytic</note>
    </ligand>
</feature>
<evidence type="ECO:0000256" key="1">
    <source>
        <dbReference type="ARBA" id="ARBA00022670"/>
    </source>
</evidence>
<dbReference type="GO" id="GO:0046872">
    <property type="term" value="F:metal ion binding"/>
    <property type="evidence" value="ECO:0007669"/>
    <property type="project" value="UniProtKB-KW"/>
</dbReference>
<proteinExistence type="evidence at transcript level"/>
<dbReference type="PROSITE" id="PS50215">
    <property type="entry name" value="ADAM_MEPRO"/>
    <property type="match status" value="1"/>
</dbReference>
<evidence type="ECO:0000259" key="6">
    <source>
        <dbReference type="PROSITE" id="PS50215"/>
    </source>
</evidence>
<feature type="non-terminal residue" evidence="7">
    <location>
        <position position="1"/>
    </location>
</feature>
<reference evidence="7" key="1">
    <citation type="submission" date="2014-03" db="EMBL/GenBank/DDBJ databases">
        <title>The sialotranscriptome of Amblyomma triste, Amblyomma parvum and Amblyomma cajennense ticks, uncovered by 454-based RNA-seq.</title>
        <authorList>
            <person name="Garcia G.R."/>
            <person name="Gardinassi L.G."/>
            <person name="Ribeiro J.M."/>
            <person name="Anatriello E."/>
            <person name="Ferreira B.R."/>
            <person name="Moreira H.N."/>
            <person name="Mafra C."/>
            <person name="Olegario M.M."/>
            <person name="Szabo P.J."/>
            <person name="Miranda-Santos I.K."/>
            <person name="Maruyama S.R."/>
        </authorList>
    </citation>
    <scope>NUCLEOTIDE SEQUENCE</scope>
    <source>
        <strain evidence="7">Mato Grasso do Sul</strain>
        <tissue evidence="7">Salivary glands</tissue>
    </source>
</reference>
<dbReference type="InterPro" id="IPR024079">
    <property type="entry name" value="MetalloPept_cat_dom_sf"/>
</dbReference>
<dbReference type="AlphaFoldDB" id="A0A023GBM5"/>
<evidence type="ECO:0000256" key="2">
    <source>
        <dbReference type="ARBA" id="ARBA00022801"/>
    </source>
</evidence>
<protein>
    <submittedName>
        <fullName evidence="7">Putative tick metalloprotease 69</fullName>
    </submittedName>
</protein>
<comment type="caution">
    <text evidence="5">Lacks conserved residue(s) required for the propagation of feature annotation.</text>
</comment>
<dbReference type="GO" id="GO:0006509">
    <property type="term" value="P:membrane protein ectodomain proteolysis"/>
    <property type="evidence" value="ECO:0007669"/>
    <property type="project" value="TreeGrafter"/>
</dbReference>
<feature type="disulfide bond" evidence="5">
    <location>
        <begin position="174"/>
        <end position="198"/>
    </location>
</feature>
<feature type="binding site" evidence="5">
    <location>
        <position position="160"/>
    </location>
    <ligand>
        <name>Zn(2+)</name>
        <dbReference type="ChEBI" id="CHEBI:29105"/>
        <note>catalytic</note>
    </ligand>
</feature>
<dbReference type="SUPFAM" id="SSF55486">
    <property type="entry name" value="Metalloproteases ('zincins'), catalytic domain"/>
    <property type="match status" value="1"/>
</dbReference>
<dbReference type="PANTHER" id="PTHR11905">
    <property type="entry name" value="ADAM A DISINTEGRIN AND METALLOPROTEASE DOMAIN"/>
    <property type="match status" value="1"/>
</dbReference>
<dbReference type="Gene3D" id="3.40.390.10">
    <property type="entry name" value="Collagenase (Catalytic Domain)"/>
    <property type="match status" value="1"/>
</dbReference>
<name>A0A023GBM5_AMBTT</name>
<dbReference type="PANTHER" id="PTHR11905:SF159">
    <property type="entry name" value="ADAM METALLOPROTEASE"/>
    <property type="match status" value="1"/>
</dbReference>
<organism evidence="7">
    <name type="scientific">Amblyomma triste</name>
    <name type="common">Neotropical tick</name>
    <dbReference type="NCBI Taxonomy" id="251400"/>
    <lineage>
        <taxon>Eukaryota</taxon>
        <taxon>Metazoa</taxon>
        <taxon>Ecdysozoa</taxon>
        <taxon>Arthropoda</taxon>
        <taxon>Chelicerata</taxon>
        <taxon>Arachnida</taxon>
        <taxon>Acari</taxon>
        <taxon>Parasitiformes</taxon>
        <taxon>Ixodida</taxon>
        <taxon>Ixodoidea</taxon>
        <taxon>Ixodidae</taxon>
        <taxon>Amblyomminae</taxon>
        <taxon>Amblyomma</taxon>
    </lineage>
</organism>
<keyword evidence="1 7" id="KW-0645">Protease</keyword>
<dbReference type="Pfam" id="PF13688">
    <property type="entry name" value="Reprolysin_5"/>
    <property type="match status" value="1"/>
</dbReference>
<dbReference type="InterPro" id="IPR001590">
    <property type="entry name" value="Peptidase_M12B"/>
</dbReference>
<evidence type="ECO:0000256" key="3">
    <source>
        <dbReference type="ARBA" id="ARBA00022833"/>
    </source>
</evidence>
<keyword evidence="4 7" id="KW-0482">Metalloprotease</keyword>
<keyword evidence="5" id="KW-0479">Metal-binding</keyword>
<evidence type="ECO:0000313" key="7">
    <source>
        <dbReference type="EMBL" id="JAC30065.1"/>
    </source>
</evidence>
<evidence type="ECO:0000256" key="5">
    <source>
        <dbReference type="PROSITE-ProRule" id="PRU00276"/>
    </source>
</evidence>
<accession>A0A023GBM5</accession>
<feature type="binding site" evidence="5">
    <location>
        <position position="154"/>
    </location>
    <ligand>
        <name>Zn(2+)</name>
        <dbReference type="ChEBI" id="CHEBI:29105"/>
        <note>catalytic</note>
    </ligand>
</feature>
<feature type="domain" description="Peptidase M12B" evidence="6">
    <location>
        <begin position="6"/>
        <end position="219"/>
    </location>
</feature>
<keyword evidence="5" id="KW-1015">Disulfide bond</keyword>
<sequence length="305" mass="33841">DTASTFHVEVCIAAAKDYRNDYTDYVEMTAYFGAMLNSVNLIYELMRSPKVHFQLNRVTVWNSTKVISYVKNLVDGPKTLDTLSDLVKTDCFGICDAVVLITRDKIAIEQGRREGTARGLAGTGLICTERKVAIVHDKPHSYAAVTTLAHELAHLLGARHDGEGPIKPQNKQNCLSNLGYLMGTGDALGENKYKLSICSMNQIRTRYSILSSSCINVRAEAYEKTKEFPGKNMTRENFCKFHLGPTARPSPVESEYAKCNIRCCNFDRVDTGPLCTAHKLLDGMECSESKTCKKGICGVYDWPAV</sequence>
<keyword evidence="2" id="KW-0378">Hydrolase</keyword>
<keyword evidence="3 5" id="KW-0862">Zinc</keyword>